<sequence length="402" mass="45610">MEPVNLPPAHSRHFTKIKESSSRPRFHTRIKQMVQQREIRTIVTIGRSMLHHANLDKCFWGEAAMAAIYIKNRLPSPKIASKTPFEFVYKSMPSVKHIRVFGCWAYILTPKEKRCKWDAKACVGVFMGYEEVSKAYRVYDIEAGQVVISRDVTFDKSSFGFSPMSASEDDEDVTLVLDSLDICDNNAGPTTYQQTGKRKNDSRGVGSTPFNPHSVTRRAGLEESSASENTFQRQVRHRPSMQAGPDFNEEEVKEVHKDEEGSSTPPAFWRASVNAVEVTDLSEPATFQDAVNGPDQVHWRKAINAELESLRLRGVFQAATLPKGQQAIGTKWVFKIKRKADASIEKYKARLVAQGFKQKYGIDYTEMWRREGVNLAKCDCIFSVKSEMANIDESRSRRKVSR</sequence>
<evidence type="ECO:0008006" key="8">
    <source>
        <dbReference type="Google" id="ProtNLM"/>
    </source>
</evidence>
<evidence type="ECO:0000256" key="3">
    <source>
        <dbReference type="SAM" id="MobiDB-lite"/>
    </source>
</evidence>
<keyword evidence="2" id="KW-0378">Hydrolase</keyword>
<dbReference type="InterPro" id="IPR039537">
    <property type="entry name" value="Retrotran_Ty1/copia-like"/>
</dbReference>
<dbReference type="Proteomes" id="UP001159659">
    <property type="component" value="Unassembled WGS sequence"/>
</dbReference>
<evidence type="ECO:0000256" key="2">
    <source>
        <dbReference type="ARBA" id="ARBA00022801"/>
    </source>
</evidence>
<dbReference type="PANTHER" id="PTHR42648">
    <property type="entry name" value="TRANSPOSASE, PUTATIVE-RELATED"/>
    <property type="match status" value="1"/>
</dbReference>
<proteinExistence type="predicted"/>
<evidence type="ECO:0000313" key="7">
    <source>
        <dbReference type="Proteomes" id="UP001159659"/>
    </source>
</evidence>
<evidence type="ECO:0000259" key="4">
    <source>
        <dbReference type="Pfam" id="PF07727"/>
    </source>
</evidence>
<feature type="domain" description="Retroviral polymerase SH3-like" evidence="5">
    <location>
        <begin position="103"/>
        <end position="162"/>
    </location>
</feature>
<feature type="domain" description="Reverse transcriptase Ty1/copia-type" evidence="4">
    <location>
        <begin position="315"/>
        <end position="367"/>
    </location>
</feature>
<evidence type="ECO:0000256" key="1">
    <source>
        <dbReference type="ARBA" id="ARBA00022723"/>
    </source>
</evidence>
<dbReference type="GO" id="GO:0016787">
    <property type="term" value="F:hydrolase activity"/>
    <property type="evidence" value="ECO:0007669"/>
    <property type="project" value="UniProtKB-KW"/>
</dbReference>
<keyword evidence="1" id="KW-0479">Metal-binding</keyword>
<dbReference type="InterPro" id="IPR013103">
    <property type="entry name" value="RVT_2"/>
</dbReference>
<comment type="caution">
    <text evidence="6">The sequence shown here is derived from an EMBL/GenBank/DDBJ whole genome shotgun (WGS) entry which is preliminary data.</text>
</comment>
<protein>
    <recommendedName>
        <fullName evidence="8">Reverse transcriptase Ty1/copia-type domain-containing protein</fullName>
    </recommendedName>
</protein>
<feature type="region of interest" description="Disordered" evidence="3">
    <location>
        <begin position="187"/>
        <end position="267"/>
    </location>
</feature>
<evidence type="ECO:0000313" key="6">
    <source>
        <dbReference type="EMBL" id="CAI5732013.1"/>
    </source>
</evidence>
<gene>
    <name evidence="6" type="ORF">PFR002_LOCUS6758</name>
</gene>
<feature type="compositionally biased region" description="Polar residues" evidence="3">
    <location>
        <begin position="224"/>
        <end position="233"/>
    </location>
</feature>
<dbReference type="GO" id="GO:0046872">
    <property type="term" value="F:metal ion binding"/>
    <property type="evidence" value="ECO:0007669"/>
    <property type="project" value="UniProtKB-KW"/>
</dbReference>
<dbReference type="PANTHER" id="PTHR42648:SF28">
    <property type="entry name" value="TRANSPOSON-ENCODED PROTEIN WITH RIBONUCLEASE H-LIKE AND RETROVIRUS ZINC FINGER-LIKE DOMAINS"/>
    <property type="match status" value="1"/>
</dbReference>
<organism evidence="6 7">
    <name type="scientific">Peronospora farinosa</name>
    <dbReference type="NCBI Taxonomy" id="134698"/>
    <lineage>
        <taxon>Eukaryota</taxon>
        <taxon>Sar</taxon>
        <taxon>Stramenopiles</taxon>
        <taxon>Oomycota</taxon>
        <taxon>Peronosporomycetes</taxon>
        <taxon>Peronosporales</taxon>
        <taxon>Peronosporaceae</taxon>
        <taxon>Peronospora</taxon>
    </lineage>
</organism>
<accession>A0AAV0U6K9</accession>
<dbReference type="AlphaFoldDB" id="A0AAV0U6K9"/>
<dbReference type="Pfam" id="PF07727">
    <property type="entry name" value="RVT_2"/>
    <property type="match status" value="1"/>
</dbReference>
<dbReference type="InterPro" id="IPR057670">
    <property type="entry name" value="SH3_retrovirus"/>
</dbReference>
<evidence type="ECO:0000259" key="5">
    <source>
        <dbReference type="Pfam" id="PF25597"/>
    </source>
</evidence>
<reference evidence="6" key="1">
    <citation type="submission" date="2022-12" db="EMBL/GenBank/DDBJ databases">
        <authorList>
            <person name="Webb A."/>
        </authorList>
    </citation>
    <scope>NUCLEOTIDE SEQUENCE</scope>
    <source>
        <strain evidence="6">Pf2</strain>
    </source>
</reference>
<dbReference type="Pfam" id="PF25597">
    <property type="entry name" value="SH3_retrovirus"/>
    <property type="match status" value="1"/>
</dbReference>
<dbReference type="EMBL" id="CANTFK010000868">
    <property type="protein sequence ID" value="CAI5732013.1"/>
    <property type="molecule type" value="Genomic_DNA"/>
</dbReference>
<name>A0AAV0U6K9_9STRA</name>